<dbReference type="EMBL" id="FN648255">
    <property type="protein sequence ID" value="CBJ30101.1"/>
    <property type="molecule type" value="Genomic_DNA"/>
</dbReference>
<dbReference type="Proteomes" id="UP000002630">
    <property type="component" value="Linkage Group LG16"/>
</dbReference>
<protein>
    <submittedName>
        <fullName evidence="2">Uncharacterized protein</fullName>
    </submittedName>
</protein>
<feature type="region of interest" description="Disordered" evidence="1">
    <location>
        <begin position="1"/>
        <end position="27"/>
    </location>
</feature>
<name>D7FN40_ECTSI</name>
<dbReference type="InParanoid" id="D7FN40"/>
<organism evidence="2 3">
    <name type="scientific">Ectocarpus siliculosus</name>
    <name type="common">Brown alga</name>
    <name type="synonym">Conferva siliculosa</name>
    <dbReference type="NCBI Taxonomy" id="2880"/>
    <lineage>
        <taxon>Eukaryota</taxon>
        <taxon>Sar</taxon>
        <taxon>Stramenopiles</taxon>
        <taxon>Ochrophyta</taxon>
        <taxon>PX clade</taxon>
        <taxon>Phaeophyceae</taxon>
        <taxon>Ectocarpales</taxon>
        <taxon>Ectocarpaceae</taxon>
        <taxon>Ectocarpus</taxon>
    </lineage>
</organism>
<evidence type="ECO:0000313" key="2">
    <source>
        <dbReference type="EMBL" id="CBJ30101.1"/>
    </source>
</evidence>
<evidence type="ECO:0000256" key="1">
    <source>
        <dbReference type="SAM" id="MobiDB-lite"/>
    </source>
</evidence>
<dbReference type="AlphaFoldDB" id="D7FN40"/>
<gene>
    <name evidence="2" type="ORF">Esi_0175_0005</name>
</gene>
<keyword evidence="3" id="KW-1185">Reference proteome</keyword>
<feature type="compositionally biased region" description="Basic and acidic residues" evidence="1">
    <location>
        <begin position="1"/>
        <end position="14"/>
    </location>
</feature>
<accession>D7FN40</accession>
<sequence length="67" mass="7661">MAEQTFDKKRRLDEDGNASAFAENTAESRKEKLETWLKPLDNEQLVKLLLDMYVMFCASCVLVCACV</sequence>
<proteinExistence type="predicted"/>
<reference evidence="2 3" key="1">
    <citation type="journal article" date="2010" name="Nature">
        <title>The Ectocarpus genome and the independent evolution of multicellularity in brown algae.</title>
        <authorList>
            <person name="Cock J.M."/>
            <person name="Sterck L."/>
            <person name="Rouze P."/>
            <person name="Scornet D."/>
            <person name="Allen A.E."/>
            <person name="Amoutzias G."/>
            <person name="Anthouard V."/>
            <person name="Artiguenave F."/>
            <person name="Aury J.M."/>
            <person name="Badger J.H."/>
            <person name="Beszteri B."/>
            <person name="Billiau K."/>
            <person name="Bonnet E."/>
            <person name="Bothwell J.H."/>
            <person name="Bowler C."/>
            <person name="Boyen C."/>
            <person name="Brownlee C."/>
            <person name="Carrano C.J."/>
            <person name="Charrier B."/>
            <person name="Cho G.Y."/>
            <person name="Coelho S.M."/>
            <person name="Collen J."/>
            <person name="Corre E."/>
            <person name="Da Silva C."/>
            <person name="Delage L."/>
            <person name="Delaroque N."/>
            <person name="Dittami S.M."/>
            <person name="Doulbeau S."/>
            <person name="Elias M."/>
            <person name="Farnham G."/>
            <person name="Gachon C.M."/>
            <person name="Gschloessl B."/>
            <person name="Heesch S."/>
            <person name="Jabbari K."/>
            <person name="Jubin C."/>
            <person name="Kawai H."/>
            <person name="Kimura K."/>
            <person name="Kloareg B."/>
            <person name="Kupper F.C."/>
            <person name="Lang D."/>
            <person name="Le Bail A."/>
            <person name="Leblanc C."/>
            <person name="Lerouge P."/>
            <person name="Lohr M."/>
            <person name="Lopez P.J."/>
            <person name="Martens C."/>
            <person name="Maumus F."/>
            <person name="Michel G."/>
            <person name="Miranda-Saavedra D."/>
            <person name="Morales J."/>
            <person name="Moreau H."/>
            <person name="Motomura T."/>
            <person name="Nagasato C."/>
            <person name="Napoli C.A."/>
            <person name="Nelson D.R."/>
            <person name="Nyvall-Collen P."/>
            <person name="Peters A.F."/>
            <person name="Pommier C."/>
            <person name="Potin P."/>
            <person name="Poulain J."/>
            <person name="Quesneville H."/>
            <person name="Read B."/>
            <person name="Rensing S.A."/>
            <person name="Ritter A."/>
            <person name="Rousvoal S."/>
            <person name="Samanta M."/>
            <person name="Samson G."/>
            <person name="Schroeder D.C."/>
            <person name="Segurens B."/>
            <person name="Strittmatter M."/>
            <person name="Tonon T."/>
            <person name="Tregear J.W."/>
            <person name="Valentin K."/>
            <person name="von Dassow P."/>
            <person name="Yamagishi T."/>
            <person name="Van de Peer Y."/>
            <person name="Wincker P."/>
        </authorList>
    </citation>
    <scope>NUCLEOTIDE SEQUENCE [LARGE SCALE GENOMIC DNA]</scope>
    <source>
        <strain evidence="3">Ec32 / CCAP1310/4</strain>
    </source>
</reference>
<dbReference type="EMBL" id="FN649741">
    <property type="protein sequence ID" value="CBJ30101.1"/>
    <property type="molecule type" value="Genomic_DNA"/>
</dbReference>
<evidence type="ECO:0000313" key="3">
    <source>
        <dbReference type="Proteomes" id="UP000002630"/>
    </source>
</evidence>